<dbReference type="InterPro" id="IPR004045">
    <property type="entry name" value="Glutathione_S-Trfase_N"/>
</dbReference>
<dbReference type="SFLD" id="SFLDG00358">
    <property type="entry name" value="Main_(cytGST)"/>
    <property type="match status" value="1"/>
</dbReference>
<dbReference type="InterPro" id="IPR036282">
    <property type="entry name" value="Glutathione-S-Trfase_C_sf"/>
</dbReference>
<dbReference type="SFLD" id="SFLDS00019">
    <property type="entry name" value="Glutathione_Transferase_(cytos"/>
    <property type="match status" value="1"/>
</dbReference>
<dbReference type="Gene3D" id="3.40.30.10">
    <property type="entry name" value="Glutaredoxin"/>
    <property type="match status" value="1"/>
</dbReference>
<evidence type="ECO:0000313" key="5">
    <source>
        <dbReference type="EMBL" id="CAG8981493.1"/>
    </source>
</evidence>
<dbReference type="PROSITE" id="PS50405">
    <property type="entry name" value="GST_CTER"/>
    <property type="match status" value="1"/>
</dbReference>
<dbReference type="PANTHER" id="PTHR44051">
    <property type="entry name" value="GLUTATHIONE S-TRANSFERASE-RELATED"/>
    <property type="match status" value="1"/>
</dbReference>
<dbReference type="InterPro" id="IPR036249">
    <property type="entry name" value="Thioredoxin-like_sf"/>
</dbReference>
<protein>
    <recommendedName>
        <fullName evidence="7">Glutathione S-transferase</fullName>
    </recommendedName>
</protein>
<reference evidence="5" key="1">
    <citation type="submission" date="2021-07" db="EMBL/GenBank/DDBJ databases">
        <authorList>
            <person name="Durling M."/>
        </authorList>
    </citation>
    <scope>NUCLEOTIDE SEQUENCE</scope>
</reference>
<accession>A0A9N9Q0I4</accession>
<comment type="caution">
    <text evidence="5">The sequence shown here is derived from an EMBL/GenBank/DDBJ whole genome shotgun (WGS) entry which is preliminary data.</text>
</comment>
<dbReference type="Pfam" id="PF00043">
    <property type="entry name" value="GST_C"/>
    <property type="match status" value="1"/>
</dbReference>
<dbReference type="Gene3D" id="1.20.1050.10">
    <property type="match status" value="1"/>
</dbReference>
<dbReference type="OrthoDB" id="422574at2759"/>
<dbReference type="PROSITE" id="PS50404">
    <property type="entry name" value="GST_NTER"/>
    <property type="match status" value="1"/>
</dbReference>
<name>A0A9N9Q0I4_9HELO</name>
<keyword evidence="6" id="KW-1185">Reference proteome</keyword>
<dbReference type="SUPFAM" id="SSF47616">
    <property type="entry name" value="GST C-terminal domain-like"/>
    <property type="match status" value="1"/>
</dbReference>
<dbReference type="CDD" id="cd03048">
    <property type="entry name" value="GST_N_Ure2p_like"/>
    <property type="match status" value="1"/>
</dbReference>
<feature type="domain" description="GST C-terminal" evidence="4">
    <location>
        <begin position="95"/>
        <end position="223"/>
    </location>
</feature>
<dbReference type="SUPFAM" id="SSF52833">
    <property type="entry name" value="Thioredoxin-like"/>
    <property type="match status" value="1"/>
</dbReference>
<dbReference type="InterPro" id="IPR040079">
    <property type="entry name" value="Glutathione_S-Trfase"/>
</dbReference>
<dbReference type="InterPro" id="IPR010987">
    <property type="entry name" value="Glutathione-S-Trfase_C-like"/>
</dbReference>
<gene>
    <name evidence="5" type="ORF">HYALB_00003065</name>
</gene>
<dbReference type="Pfam" id="PF02798">
    <property type="entry name" value="GST_N"/>
    <property type="match status" value="1"/>
</dbReference>
<evidence type="ECO:0000313" key="6">
    <source>
        <dbReference type="Proteomes" id="UP000701801"/>
    </source>
</evidence>
<dbReference type="InterPro" id="IPR004046">
    <property type="entry name" value="GST_C"/>
</dbReference>
<organism evidence="5 6">
    <name type="scientific">Hymenoscyphus albidus</name>
    <dbReference type="NCBI Taxonomy" id="595503"/>
    <lineage>
        <taxon>Eukaryota</taxon>
        <taxon>Fungi</taxon>
        <taxon>Dikarya</taxon>
        <taxon>Ascomycota</taxon>
        <taxon>Pezizomycotina</taxon>
        <taxon>Leotiomycetes</taxon>
        <taxon>Helotiales</taxon>
        <taxon>Helotiaceae</taxon>
        <taxon>Hymenoscyphus</taxon>
    </lineage>
</organism>
<evidence type="ECO:0000256" key="1">
    <source>
        <dbReference type="ARBA" id="ARBA00007409"/>
    </source>
</evidence>
<evidence type="ECO:0000259" key="4">
    <source>
        <dbReference type="PROSITE" id="PS50405"/>
    </source>
</evidence>
<feature type="domain" description="GST N-terminal" evidence="3">
    <location>
        <begin position="5"/>
        <end position="86"/>
    </location>
</feature>
<proteinExistence type="inferred from homology"/>
<dbReference type="Proteomes" id="UP000701801">
    <property type="component" value="Unassembled WGS sequence"/>
</dbReference>
<dbReference type="PANTHER" id="PTHR44051:SF23">
    <property type="entry name" value="GLUTATHIONE S-TRANSFERASE-LIKE PROTEIN TPCF"/>
    <property type="match status" value="1"/>
</dbReference>
<dbReference type="AlphaFoldDB" id="A0A9N9Q0I4"/>
<evidence type="ECO:0000259" key="3">
    <source>
        <dbReference type="PROSITE" id="PS50404"/>
    </source>
</evidence>
<evidence type="ECO:0008006" key="7">
    <source>
        <dbReference type="Google" id="ProtNLM"/>
    </source>
</evidence>
<comment type="similarity">
    <text evidence="1 2">Belongs to the GST superfamily.</text>
</comment>
<evidence type="ECO:0000256" key="2">
    <source>
        <dbReference type="RuleBase" id="RU003494"/>
    </source>
</evidence>
<sequence length="223" mass="25403">MSTPLKPIKLYGKGPPNPAKVDMILSLLSIPYEFSPIDFSGVKKPEFLAINPNGRLPAIHDPNTNFTIWESGAIMEYLLDRYDKEDKYGFAPATDDYYRAKQWFLFQLTGQGPYYGQYIWFTKYHPEKLPSVIERYYKEINRVTGVLEGALAKQKEAFPSGDGPWLVGNKLSYVDLSFVPWQAIVAKALPKEHYDPETYPLVKEWLGKMTAIKEVEGAMNAGH</sequence>
<dbReference type="EMBL" id="CAJVRM010000485">
    <property type="protein sequence ID" value="CAG8981493.1"/>
    <property type="molecule type" value="Genomic_DNA"/>
</dbReference>